<evidence type="ECO:0000313" key="2">
    <source>
        <dbReference type="Proteomes" id="UP000767238"/>
    </source>
</evidence>
<reference evidence="1" key="2">
    <citation type="submission" date="2021-08" db="EMBL/GenBank/DDBJ databases">
        <authorList>
            <person name="Gostincar C."/>
            <person name="Sun X."/>
            <person name="Song Z."/>
            <person name="Gunde-Cimerman N."/>
        </authorList>
    </citation>
    <scope>NUCLEOTIDE SEQUENCE</scope>
    <source>
        <strain evidence="1">EXF-8016</strain>
    </source>
</reference>
<dbReference type="OrthoDB" id="3818673at2759"/>
<reference evidence="1" key="1">
    <citation type="journal article" date="2021" name="J Fungi (Basel)">
        <title>Virulence traits and population genomics of the black yeast Aureobasidium melanogenum.</title>
        <authorList>
            <person name="Cernosa A."/>
            <person name="Sun X."/>
            <person name="Gostincar C."/>
            <person name="Fang C."/>
            <person name="Gunde-Cimerman N."/>
            <person name="Song Z."/>
        </authorList>
    </citation>
    <scope>NUCLEOTIDE SEQUENCE</scope>
    <source>
        <strain evidence="1">EXF-8016</strain>
    </source>
</reference>
<gene>
    <name evidence="1" type="ORF">KCV03_g6476</name>
</gene>
<name>A0A9P8GDW3_AURME</name>
<comment type="caution">
    <text evidence="1">The sequence shown here is derived from an EMBL/GenBank/DDBJ whole genome shotgun (WGS) entry which is preliminary data.</text>
</comment>
<evidence type="ECO:0000313" key="1">
    <source>
        <dbReference type="EMBL" id="KAH0218506.1"/>
    </source>
</evidence>
<accession>A0A9P8GDW3</accession>
<dbReference type="Proteomes" id="UP000767238">
    <property type="component" value="Unassembled WGS sequence"/>
</dbReference>
<proteinExistence type="predicted"/>
<feature type="non-terminal residue" evidence="1">
    <location>
        <position position="275"/>
    </location>
</feature>
<protein>
    <submittedName>
        <fullName evidence="1">Uncharacterized protein</fullName>
    </submittedName>
</protein>
<dbReference type="AlphaFoldDB" id="A0A9P8GDW3"/>
<dbReference type="EMBL" id="JAHFYH010000048">
    <property type="protein sequence ID" value="KAH0218506.1"/>
    <property type="molecule type" value="Genomic_DNA"/>
</dbReference>
<sequence>MDTVLDRWLHSGSETSKAALEKIHELGDLANFPTEIRLMILGFWLKENQPPWDISEETRIPDWVTPDYEDTWFQNTNFVLPAPAYRRTGFYDEDIDIRLEANVVNFLARLCARPKVPNQVTVEVAVDVHGDLRISQKSIHRLLLVSYHLGDRTDLLNIKVVVDTCSDRGYLEADSDIADPLLTRFQHDCLRMRQLRDGSMSMEQVFRSVGFSVNWKEAPHYPPEVAVAGVLGHKTTTMGLYAIAPHSSESILRMRCRLFMQDVRRIEEEERQEAD</sequence>
<organism evidence="1 2">
    <name type="scientific">Aureobasidium melanogenum</name>
    <name type="common">Aureobasidium pullulans var. melanogenum</name>
    <dbReference type="NCBI Taxonomy" id="46634"/>
    <lineage>
        <taxon>Eukaryota</taxon>
        <taxon>Fungi</taxon>
        <taxon>Dikarya</taxon>
        <taxon>Ascomycota</taxon>
        <taxon>Pezizomycotina</taxon>
        <taxon>Dothideomycetes</taxon>
        <taxon>Dothideomycetidae</taxon>
        <taxon>Dothideales</taxon>
        <taxon>Saccotheciaceae</taxon>
        <taxon>Aureobasidium</taxon>
    </lineage>
</organism>